<feature type="non-terminal residue" evidence="2">
    <location>
        <position position="1"/>
    </location>
</feature>
<proteinExistence type="predicted"/>
<protein>
    <recommendedName>
        <fullName evidence="1">O-acyltransferase WSD1 C-terminal domain-containing protein</fullName>
    </recommendedName>
</protein>
<dbReference type="AlphaFoldDB" id="X6MAQ2"/>
<dbReference type="OrthoDB" id="619536at2759"/>
<dbReference type="Pfam" id="PF06974">
    <property type="entry name" value="WS_DGAT_C"/>
    <property type="match status" value="1"/>
</dbReference>
<dbReference type="InterPro" id="IPR009721">
    <property type="entry name" value="O-acyltransferase_WSD1_C"/>
</dbReference>
<evidence type="ECO:0000313" key="2">
    <source>
        <dbReference type="EMBL" id="ETO10547.1"/>
    </source>
</evidence>
<name>X6MAQ2_RETFI</name>
<comment type="caution">
    <text evidence="2">The sequence shown here is derived from an EMBL/GenBank/DDBJ whole genome shotgun (WGS) entry which is preliminary data.</text>
</comment>
<evidence type="ECO:0000313" key="3">
    <source>
        <dbReference type="Proteomes" id="UP000023152"/>
    </source>
</evidence>
<dbReference type="EMBL" id="ASPP01023401">
    <property type="protein sequence ID" value="ETO10547.1"/>
    <property type="molecule type" value="Genomic_DNA"/>
</dbReference>
<accession>X6MAQ2</accession>
<gene>
    <name evidence="2" type="ORF">RFI_26831</name>
</gene>
<keyword evidence="3" id="KW-1185">Reference proteome</keyword>
<dbReference type="Proteomes" id="UP000023152">
    <property type="component" value="Unassembled WGS sequence"/>
</dbReference>
<sequence length="214" mass="24497">SRALVPVGFPDKREFAHQKDWLRNDFSFVSWLDTFFFFFLSPSPSPLSLFLSDITSLRIIKKKKKADSDRLKTSNKQANALKQSMQPLLLSLPTQLAVRLGFFDTLIEKTVTDSFVRHSCVFSNVPGFNEPVYFGGAPVERLEASYFNTIPQVILMSFNGFVDGTLVVDPEKFPKPDLIVDGIFREVVQEYLKLNKEDKRAQDLFSLFNQSQQK</sequence>
<evidence type="ECO:0000259" key="1">
    <source>
        <dbReference type="Pfam" id="PF06974"/>
    </source>
</evidence>
<organism evidence="2 3">
    <name type="scientific">Reticulomyxa filosa</name>
    <dbReference type="NCBI Taxonomy" id="46433"/>
    <lineage>
        <taxon>Eukaryota</taxon>
        <taxon>Sar</taxon>
        <taxon>Rhizaria</taxon>
        <taxon>Retaria</taxon>
        <taxon>Foraminifera</taxon>
        <taxon>Monothalamids</taxon>
        <taxon>Reticulomyxidae</taxon>
        <taxon>Reticulomyxa</taxon>
    </lineage>
</organism>
<feature type="domain" description="O-acyltransferase WSD1 C-terminal" evidence="1">
    <location>
        <begin position="68"/>
        <end position="183"/>
    </location>
</feature>
<reference evidence="2 3" key="1">
    <citation type="journal article" date="2013" name="Curr. Biol.">
        <title>The Genome of the Foraminiferan Reticulomyxa filosa.</title>
        <authorList>
            <person name="Glockner G."/>
            <person name="Hulsmann N."/>
            <person name="Schleicher M."/>
            <person name="Noegel A.A."/>
            <person name="Eichinger L."/>
            <person name="Gallinger C."/>
            <person name="Pawlowski J."/>
            <person name="Sierra R."/>
            <person name="Euteneuer U."/>
            <person name="Pillet L."/>
            <person name="Moustafa A."/>
            <person name="Platzer M."/>
            <person name="Groth M."/>
            <person name="Szafranski K."/>
            <person name="Schliwa M."/>
        </authorList>
    </citation>
    <scope>NUCLEOTIDE SEQUENCE [LARGE SCALE GENOMIC DNA]</scope>
</reference>